<dbReference type="Gene3D" id="1.10.600.10">
    <property type="entry name" value="Farnesyl Diphosphate Synthase"/>
    <property type="match status" value="1"/>
</dbReference>
<evidence type="ECO:0000256" key="8">
    <source>
        <dbReference type="SAM" id="Phobius"/>
    </source>
</evidence>
<dbReference type="InterPro" id="IPR033749">
    <property type="entry name" value="Polyprenyl_synt_CS"/>
</dbReference>
<dbReference type="InterPro" id="IPR000092">
    <property type="entry name" value="Polyprenyl_synt"/>
</dbReference>
<comment type="caution">
    <text evidence="9">The sequence shown here is derived from an EMBL/GenBank/DDBJ whole genome shotgun (WGS) entry which is preliminary data.</text>
</comment>
<dbReference type="RefSeq" id="WP_111471236.1">
    <property type="nucleotide sequence ID" value="NZ_QLIX01000015.1"/>
</dbReference>
<keyword evidence="10" id="KW-1185">Reference proteome</keyword>
<keyword evidence="4" id="KW-0479">Metal-binding</keyword>
<evidence type="ECO:0000256" key="1">
    <source>
        <dbReference type="ARBA" id="ARBA00001946"/>
    </source>
</evidence>
<dbReference type="PROSITE" id="PS00723">
    <property type="entry name" value="POLYPRENYL_SYNTHASE_1"/>
    <property type="match status" value="1"/>
</dbReference>
<comment type="similarity">
    <text evidence="2 7">Belongs to the FPP/GGPP synthase family.</text>
</comment>
<dbReference type="GO" id="GO:0046872">
    <property type="term" value="F:metal ion binding"/>
    <property type="evidence" value="ECO:0007669"/>
    <property type="project" value="UniProtKB-KW"/>
</dbReference>
<dbReference type="PANTHER" id="PTHR43281:SF1">
    <property type="entry name" value="FARNESYL DIPHOSPHATE SYNTHASE"/>
    <property type="match status" value="1"/>
</dbReference>
<dbReference type="PANTHER" id="PTHR43281">
    <property type="entry name" value="FARNESYL DIPHOSPHATE SYNTHASE"/>
    <property type="match status" value="1"/>
</dbReference>
<evidence type="ECO:0000256" key="2">
    <source>
        <dbReference type="ARBA" id="ARBA00006706"/>
    </source>
</evidence>
<evidence type="ECO:0000256" key="5">
    <source>
        <dbReference type="ARBA" id="ARBA00022842"/>
    </source>
</evidence>
<sequence length="290" mass="29688">MDGVTRIERSLETAVAMADAADAPPRLAAAMRHAVFPRGARVRPRLCLAVAAACGEDAPALTDAAAAAIELLHCASLVHDDLPCFDDAAERRGRLSVHRAFGVPLALLAGDALIVLAFQTLAQASEGLGARLPPVLAAVGQGVGVPHGIVAGQSWECEPVAALEAYHRQKTGALFAAAAAAGAASAGAADLAPWRIFGERLGEAYQAADDIRDVVAEPDEMGKPAGRDAALGRPSLALALGIPAAVQRLEELVAVAAQAIPACHGAAELRALVRSEARRLTPRSLSRSAA</sequence>
<dbReference type="EMBL" id="QLIX01000015">
    <property type="protein sequence ID" value="RAI57671.1"/>
    <property type="molecule type" value="Genomic_DNA"/>
</dbReference>
<dbReference type="GO" id="GO:0008299">
    <property type="term" value="P:isoprenoid biosynthetic process"/>
    <property type="evidence" value="ECO:0007669"/>
    <property type="project" value="UniProtKB-KW"/>
</dbReference>
<evidence type="ECO:0000313" key="9">
    <source>
        <dbReference type="EMBL" id="RAI57671.1"/>
    </source>
</evidence>
<protein>
    <submittedName>
        <fullName evidence="9">Geranylgeranyl pyrophosphate synthase</fullName>
    </submittedName>
</protein>
<keyword evidence="8" id="KW-0812">Transmembrane</keyword>
<dbReference type="GO" id="GO:0004659">
    <property type="term" value="F:prenyltransferase activity"/>
    <property type="evidence" value="ECO:0007669"/>
    <property type="project" value="InterPro"/>
</dbReference>
<dbReference type="Proteomes" id="UP000249065">
    <property type="component" value="Unassembled WGS sequence"/>
</dbReference>
<evidence type="ECO:0000256" key="7">
    <source>
        <dbReference type="RuleBase" id="RU004466"/>
    </source>
</evidence>
<keyword evidence="3 7" id="KW-0808">Transferase</keyword>
<gene>
    <name evidence="9" type="ORF">DOO78_17920</name>
</gene>
<dbReference type="Pfam" id="PF00348">
    <property type="entry name" value="polyprenyl_synt"/>
    <property type="match status" value="1"/>
</dbReference>
<name>A0A327M323_9PROT</name>
<proteinExistence type="inferred from homology"/>
<accession>A0A327M323</accession>
<reference evidence="10" key="1">
    <citation type="submission" date="2018-06" db="EMBL/GenBank/DDBJ databases">
        <authorList>
            <person name="Khan S.A."/>
        </authorList>
    </citation>
    <scope>NUCLEOTIDE SEQUENCE [LARGE SCALE GENOMIC DNA]</scope>
    <source>
        <strain evidence="10">DB-1506</strain>
    </source>
</reference>
<keyword evidence="8" id="KW-1133">Transmembrane helix</keyword>
<dbReference type="SFLD" id="SFLDS00005">
    <property type="entry name" value="Isoprenoid_Synthase_Type_I"/>
    <property type="match status" value="1"/>
</dbReference>
<comment type="cofactor">
    <cofactor evidence="1">
        <name>Mg(2+)</name>
        <dbReference type="ChEBI" id="CHEBI:18420"/>
    </cofactor>
</comment>
<keyword evidence="6" id="KW-0414">Isoprene biosynthesis</keyword>
<evidence type="ECO:0000256" key="6">
    <source>
        <dbReference type="ARBA" id="ARBA00023229"/>
    </source>
</evidence>
<keyword evidence="5" id="KW-0460">Magnesium</keyword>
<keyword evidence="8" id="KW-0472">Membrane</keyword>
<organism evidence="9 10">
    <name type="scientific">Roseicella frigidaeris</name>
    <dbReference type="NCBI Taxonomy" id="2230885"/>
    <lineage>
        <taxon>Bacteria</taxon>
        <taxon>Pseudomonadati</taxon>
        <taxon>Pseudomonadota</taxon>
        <taxon>Alphaproteobacteria</taxon>
        <taxon>Acetobacterales</taxon>
        <taxon>Roseomonadaceae</taxon>
        <taxon>Roseicella</taxon>
    </lineage>
</organism>
<dbReference type="InterPro" id="IPR008949">
    <property type="entry name" value="Isoprenoid_synthase_dom_sf"/>
</dbReference>
<dbReference type="OrthoDB" id="9805316at2"/>
<evidence type="ECO:0000256" key="3">
    <source>
        <dbReference type="ARBA" id="ARBA00022679"/>
    </source>
</evidence>
<feature type="transmembrane region" description="Helical" evidence="8">
    <location>
        <begin position="101"/>
        <end position="122"/>
    </location>
</feature>
<dbReference type="SUPFAM" id="SSF48576">
    <property type="entry name" value="Terpenoid synthases"/>
    <property type="match status" value="1"/>
</dbReference>
<dbReference type="AlphaFoldDB" id="A0A327M323"/>
<evidence type="ECO:0000256" key="4">
    <source>
        <dbReference type="ARBA" id="ARBA00022723"/>
    </source>
</evidence>
<evidence type="ECO:0000313" key="10">
    <source>
        <dbReference type="Proteomes" id="UP000249065"/>
    </source>
</evidence>